<evidence type="ECO:0000313" key="3">
    <source>
        <dbReference type="Proteomes" id="UP000591537"/>
    </source>
</evidence>
<protein>
    <recommendedName>
        <fullName evidence="4">Methyltransferase</fullName>
    </recommendedName>
</protein>
<proteinExistence type="predicted"/>
<accession>A0A7W9T877</accession>
<evidence type="ECO:0000256" key="1">
    <source>
        <dbReference type="SAM" id="MobiDB-lite"/>
    </source>
</evidence>
<name>A0A7W9T877_9ACTN</name>
<comment type="caution">
    <text evidence="2">The sequence shown here is derived from an EMBL/GenBank/DDBJ whole genome shotgun (WGS) entry which is preliminary data.</text>
</comment>
<reference evidence="2 3" key="1">
    <citation type="submission" date="2020-08" db="EMBL/GenBank/DDBJ databases">
        <title>Genomic Encyclopedia of Type Strains, Phase IV (KMG-IV): sequencing the most valuable type-strain genomes for metagenomic binning, comparative biology and taxonomic classification.</title>
        <authorList>
            <person name="Goeker M."/>
        </authorList>
    </citation>
    <scope>NUCLEOTIDE SEQUENCE [LARGE SCALE GENOMIC DNA]</scope>
    <source>
        <strain evidence="2 3">DSM 43350</strain>
    </source>
</reference>
<dbReference type="Gene3D" id="3.40.50.150">
    <property type="entry name" value="Vaccinia Virus protein VP39"/>
    <property type="match status" value="1"/>
</dbReference>
<dbReference type="RefSeq" id="WP_184556390.1">
    <property type="nucleotide sequence ID" value="NZ_BAAARS010000001.1"/>
</dbReference>
<dbReference type="InterPro" id="IPR029063">
    <property type="entry name" value="SAM-dependent_MTases_sf"/>
</dbReference>
<evidence type="ECO:0000313" key="2">
    <source>
        <dbReference type="EMBL" id="MBB6075117.1"/>
    </source>
</evidence>
<keyword evidence="3" id="KW-1185">Reference proteome</keyword>
<feature type="region of interest" description="Disordered" evidence="1">
    <location>
        <begin position="137"/>
        <end position="167"/>
    </location>
</feature>
<dbReference type="AlphaFoldDB" id="A0A7W9T877"/>
<dbReference type="SUPFAM" id="SSF53335">
    <property type="entry name" value="S-adenosyl-L-methionine-dependent methyltransferases"/>
    <property type="match status" value="1"/>
</dbReference>
<evidence type="ECO:0008006" key="4">
    <source>
        <dbReference type="Google" id="ProtNLM"/>
    </source>
</evidence>
<dbReference type="Proteomes" id="UP000591537">
    <property type="component" value="Unassembled WGS sequence"/>
</dbReference>
<organism evidence="2 3">
    <name type="scientific">Streptomyces paradoxus</name>
    <dbReference type="NCBI Taxonomy" id="66375"/>
    <lineage>
        <taxon>Bacteria</taxon>
        <taxon>Bacillati</taxon>
        <taxon>Actinomycetota</taxon>
        <taxon>Actinomycetes</taxon>
        <taxon>Kitasatosporales</taxon>
        <taxon>Streptomycetaceae</taxon>
        <taxon>Streptomyces</taxon>
    </lineage>
</organism>
<sequence length="271" mass="29414">MNPNSPSGGRARCTRDAPRRPGARGTSAAQVLRWAARWLPGMEDELAGLRAVVAPGAVCVNIAAVGATYTVVLSHLVGPEGRVHHFELSERPARPVDVAALLACENVTVHRIATGESGHQRALHSLGHRMTPVQGRCRLPAGPSEPRAAREPQQAGTPSPGPAPVQTLGGVSRWLPLERVDFIMVDAGSAGRRVLAGVFYTLLRDRPVLLVRTEAWHRPGHDFGSLVRSLTVTLGYHMFRWGAGSWHRTVGLTDDCRMYLFRAQPSGFRQE</sequence>
<feature type="region of interest" description="Disordered" evidence="1">
    <location>
        <begin position="1"/>
        <end position="26"/>
    </location>
</feature>
<gene>
    <name evidence="2" type="ORF">HNR57_001001</name>
</gene>
<dbReference type="EMBL" id="JACHGV010000001">
    <property type="protein sequence ID" value="MBB6075117.1"/>
    <property type="molecule type" value="Genomic_DNA"/>
</dbReference>